<dbReference type="AlphaFoldDB" id="A0A378QRV1"/>
<organism evidence="1 2">
    <name type="scientific">Moraxella equi</name>
    <dbReference type="NCBI Taxonomy" id="60442"/>
    <lineage>
        <taxon>Bacteria</taxon>
        <taxon>Pseudomonadati</taxon>
        <taxon>Pseudomonadota</taxon>
        <taxon>Gammaproteobacteria</taxon>
        <taxon>Moraxellales</taxon>
        <taxon>Moraxellaceae</taxon>
        <taxon>Moraxella</taxon>
    </lineage>
</organism>
<sequence length="414" mass="47696">MSNPALKKNIYAQLRIMIKPPLTADSFRCTVIATKFAYFKGVTREDSQPIKMEQVKFKRNSRYDKNGYLAIEIDPVVLFEAKNGIDKVVYTPNNRSNNVGFKIYQKDTKGDFKKVRDVYGDWFYEGGTPTVLTWGVTQGVNGQSVETKKEQIIKQFPFLIAKSQNYLFDQDSKHSKGAKLPAKYSTRQGLLYTTSKDNLLSELKDLMASGSMGASQEAAKELAEIFSKNKSYSLNHTYSNSTLINEIKKSQEFKNYIIDISKVIKENIEINNKKINKSNGKILVEKPIKRLYFDGGDWNANYWNTGLSITIHQVSYVEVWLDNVTYENNNPKTLNVTFILYDTYGLDMQDMEKYGGLEVSSYEAWQSFNARDKRAQLLSTSFGWEFNCWWAMQYYHDCVPLLLKLRIPNVQINL</sequence>
<dbReference type="Pfam" id="PF11692">
    <property type="entry name" value="DUF3289"/>
    <property type="match status" value="1"/>
</dbReference>
<name>A0A378QRV1_9GAMM</name>
<proteinExistence type="predicted"/>
<accession>A0A378QRV1</accession>
<dbReference type="EMBL" id="UGQF01000001">
    <property type="protein sequence ID" value="STZ03595.1"/>
    <property type="molecule type" value="Genomic_DNA"/>
</dbReference>
<dbReference type="InterPro" id="IPR017483">
    <property type="entry name" value="CHP03034"/>
</dbReference>
<gene>
    <name evidence="1" type="ORF">NCTC11012_01849</name>
</gene>
<reference evidence="1 2" key="1">
    <citation type="submission" date="2018-06" db="EMBL/GenBank/DDBJ databases">
        <authorList>
            <consortium name="Pathogen Informatics"/>
            <person name="Doyle S."/>
        </authorList>
    </citation>
    <scope>NUCLEOTIDE SEQUENCE [LARGE SCALE GENOMIC DNA]</scope>
    <source>
        <strain evidence="1 2">NCTC11012</strain>
    </source>
</reference>
<dbReference type="RefSeq" id="WP_115237053.1">
    <property type="nucleotide sequence ID" value="NZ_UGQF01000001.1"/>
</dbReference>
<dbReference type="Proteomes" id="UP000254618">
    <property type="component" value="Unassembled WGS sequence"/>
</dbReference>
<evidence type="ECO:0000313" key="1">
    <source>
        <dbReference type="EMBL" id="STZ03595.1"/>
    </source>
</evidence>
<evidence type="ECO:0000313" key="2">
    <source>
        <dbReference type="Proteomes" id="UP000254618"/>
    </source>
</evidence>
<protein>
    <submittedName>
        <fullName evidence="1">Uncharacterized protein</fullName>
    </submittedName>
</protein>